<evidence type="ECO:0000313" key="2">
    <source>
        <dbReference type="EMBL" id="MCJ7858459.1"/>
    </source>
</evidence>
<reference evidence="2" key="1">
    <citation type="submission" date="2022-04" db="EMBL/GenBank/DDBJ databases">
        <title>Corynebacterium kalidii LD5P10.</title>
        <authorList>
            <person name="Sun J.Q."/>
        </authorList>
    </citation>
    <scope>NUCLEOTIDE SEQUENCE</scope>
    <source>
        <strain evidence="2">LD5P10</strain>
    </source>
</reference>
<feature type="chain" id="PRO_5040946676" evidence="1">
    <location>
        <begin position="33"/>
        <end position="276"/>
    </location>
</feature>
<proteinExistence type="predicted"/>
<sequence length="276" mass="27913">MLSSFPGGRSRRVVSAALVALVAVTVGPVATAQAQSSSLPGSSVGGGAGGTQCVVALDPGHNAVDTDEFDPATGVRMIDYPNGVENAEAYEIVRAVESRLSLAGIGTVVLKNSVDEDVTYRERVDRAADAGAFLGVSVHTTPGADQSAVFPQRQGGYRAGTDAAGEPRKVAFDNAATAAESERLSGIVAGARSVVEGGAVPVRDNSFAGRDPLWEGNLPVISLIADTPWVYNEFGSDTGGGAHGLTGAEKARYINGLSAGLIAAAATSPACTRLGS</sequence>
<organism evidence="2 3">
    <name type="scientific">Corynebacterium kalidii</name>
    <dbReference type="NCBI Taxonomy" id="2931982"/>
    <lineage>
        <taxon>Bacteria</taxon>
        <taxon>Bacillati</taxon>
        <taxon>Actinomycetota</taxon>
        <taxon>Actinomycetes</taxon>
        <taxon>Mycobacteriales</taxon>
        <taxon>Corynebacteriaceae</taxon>
        <taxon>Corynebacterium</taxon>
    </lineage>
</organism>
<accession>A0A9X1WG83</accession>
<dbReference type="EMBL" id="JALIEA010000012">
    <property type="protein sequence ID" value="MCJ7858459.1"/>
    <property type="molecule type" value="Genomic_DNA"/>
</dbReference>
<comment type="caution">
    <text evidence="2">The sequence shown here is derived from an EMBL/GenBank/DDBJ whole genome shotgun (WGS) entry which is preliminary data.</text>
</comment>
<dbReference type="RefSeq" id="WP_244804183.1">
    <property type="nucleotide sequence ID" value="NZ_JALIEA010000012.1"/>
</dbReference>
<feature type="signal peptide" evidence="1">
    <location>
        <begin position="1"/>
        <end position="32"/>
    </location>
</feature>
<dbReference type="GO" id="GO:0008745">
    <property type="term" value="F:N-acetylmuramoyl-L-alanine amidase activity"/>
    <property type="evidence" value="ECO:0007669"/>
    <property type="project" value="UniProtKB-EC"/>
</dbReference>
<dbReference type="Proteomes" id="UP001139207">
    <property type="component" value="Unassembled WGS sequence"/>
</dbReference>
<evidence type="ECO:0000313" key="3">
    <source>
        <dbReference type="Proteomes" id="UP001139207"/>
    </source>
</evidence>
<dbReference type="AlphaFoldDB" id="A0A9X1WG83"/>
<evidence type="ECO:0000256" key="1">
    <source>
        <dbReference type="SAM" id="SignalP"/>
    </source>
</evidence>
<protein>
    <submittedName>
        <fullName evidence="2">N-acetylmuramoyl-L-alanine amidase</fullName>
        <ecNumber evidence="2">3.5.1.28</ecNumber>
    </submittedName>
</protein>
<keyword evidence="1" id="KW-0732">Signal</keyword>
<dbReference type="Gene3D" id="3.40.630.40">
    <property type="entry name" value="Zn-dependent exopeptidases"/>
    <property type="match status" value="1"/>
</dbReference>
<dbReference type="SUPFAM" id="SSF53187">
    <property type="entry name" value="Zn-dependent exopeptidases"/>
    <property type="match status" value="1"/>
</dbReference>
<keyword evidence="2" id="KW-0378">Hydrolase</keyword>
<keyword evidence="3" id="KW-1185">Reference proteome</keyword>
<name>A0A9X1WG83_9CORY</name>
<dbReference type="EC" id="3.5.1.28" evidence="2"/>
<gene>
    <name evidence="2" type="ORF">MUN33_06980</name>
</gene>